<evidence type="ECO:0000313" key="3">
    <source>
        <dbReference type="Proteomes" id="UP000566711"/>
    </source>
</evidence>
<sequence>MEHVNVARPTVACPQMQRAFEEQARKLGLHPRDPWVGGYVDYEWDHLRLVLDHLPLRLEGLPVLEFGCNVGASAILFACLGARVSATDIDAGWVTLARLNAARHGVGGIDFIHAPDSCRLPFADGQFQLIACNSVLEYVAASEQRAVQRELDRVLAPGGAILLTGTSNRLWPREAHTGRWLINYLPRACDRLWGKPLQRGVWPWTARHGFGSHYRNLDTASAANYFARSRRAMGTPPHLLAPLLWAAGALGVGPGLLAQHISCLLQKQATD</sequence>
<reference evidence="2 3" key="1">
    <citation type="submission" date="2020-07" db="EMBL/GenBank/DDBJ databases">
        <title>Novel species isolated from subtropical streams in China.</title>
        <authorList>
            <person name="Lu H."/>
        </authorList>
    </citation>
    <scope>NUCLEOTIDE SEQUENCE [LARGE SCALE GENOMIC DNA]</scope>
    <source>
        <strain evidence="2 3">FT3S</strain>
    </source>
</reference>
<name>A0A7W2ELT4_9BURK</name>
<dbReference type="EMBL" id="JACEZS010000027">
    <property type="protein sequence ID" value="MBA5608232.1"/>
    <property type="molecule type" value="Genomic_DNA"/>
</dbReference>
<dbReference type="SUPFAM" id="SSF53335">
    <property type="entry name" value="S-adenosyl-L-methionine-dependent methyltransferases"/>
    <property type="match status" value="1"/>
</dbReference>
<dbReference type="Proteomes" id="UP000566711">
    <property type="component" value="Unassembled WGS sequence"/>
</dbReference>
<dbReference type="RefSeq" id="WP_182220407.1">
    <property type="nucleotide sequence ID" value="NZ_JACEZS010000027.1"/>
</dbReference>
<comment type="caution">
    <text evidence="2">The sequence shown here is derived from an EMBL/GenBank/DDBJ whole genome shotgun (WGS) entry which is preliminary data.</text>
</comment>
<dbReference type="CDD" id="cd02440">
    <property type="entry name" value="AdoMet_MTases"/>
    <property type="match status" value="1"/>
</dbReference>
<dbReference type="Pfam" id="PF08241">
    <property type="entry name" value="Methyltransf_11"/>
    <property type="match status" value="1"/>
</dbReference>
<keyword evidence="2" id="KW-0489">Methyltransferase</keyword>
<dbReference type="Gene3D" id="3.40.50.150">
    <property type="entry name" value="Vaccinia Virus protein VP39"/>
    <property type="match status" value="1"/>
</dbReference>
<dbReference type="AlphaFoldDB" id="A0A7W2ELT4"/>
<proteinExistence type="predicted"/>
<dbReference type="GO" id="GO:0032259">
    <property type="term" value="P:methylation"/>
    <property type="evidence" value="ECO:0007669"/>
    <property type="project" value="UniProtKB-KW"/>
</dbReference>
<evidence type="ECO:0000313" key="2">
    <source>
        <dbReference type="EMBL" id="MBA5608232.1"/>
    </source>
</evidence>
<gene>
    <name evidence="2" type="ORF">H3H36_23060</name>
</gene>
<accession>A0A7W2ELT4</accession>
<feature type="domain" description="Methyltransferase type 11" evidence="1">
    <location>
        <begin position="64"/>
        <end position="162"/>
    </location>
</feature>
<protein>
    <submittedName>
        <fullName evidence="2">Class I SAM-dependent methyltransferase</fullName>
    </submittedName>
</protein>
<dbReference type="InterPro" id="IPR013216">
    <property type="entry name" value="Methyltransf_11"/>
</dbReference>
<keyword evidence="3" id="KW-1185">Reference proteome</keyword>
<evidence type="ECO:0000259" key="1">
    <source>
        <dbReference type="Pfam" id="PF08241"/>
    </source>
</evidence>
<organism evidence="2 3">
    <name type="scientific">Rugamonas fusca</name>
    <dbReference type="NCBI Taxonomy" id="2758568"/>
    <lineage>
        <taxon>Bacteria</taxon>
        <taxon>Pseudomonadati</taxon>
        <taxon>Pseudomonadota</taxon>
        <taxon>Betaproteobacteria</taxon>
        <taxon>Burkholderiales</taxon>
        <taxon>Oxalobacteraceae</taxon>
        <taxon>Telluria group</taxon>
        <taxon>Rugamonas</taxon>
    </lineage>
</organism>
<dbReference type="InterPro" id="IPR029063">
    <property type="entry name" value="SAM-dependent_MTases_sf"/>
</dbReference>
<dbReference type="GO" id="GO:0008757">
    <property type="term" value="F:S-adenosylmethionine-dependent methyltransferase activity"/>
    <property type="evidence" value="ECO:0007669"/>
    <property type="project" value="InterPro"/>
</dbReference>
<keyword evidence="2" id="KW-0808">Transferase</keyword>